<accession>A0ABZ2HP36</accession>
<keyword evidence="7" id="KW-1185">Reference proteome</keyword>
<reference evidence="6 7" key="1">
    <citation type="submission" date="2023-10" db="EMBL/GenBank/DDBJ databases">
        <title>Roseovarius strain S88 nov., isolated from a marine algae.</title>
        <authorList>
            <person name="Lee M.W."/>
            <person name="Lee J.K."/>
            <person name="Kim J.M."/>
            <person name="Choi D.G."/>
            <person name="Baek J.H."/>
            <person name="Bayburt H."/>
            <person name="Jung J.J."/>
            <person name="Han D.M."/>
            <person name="Jeon C.O."/>
        </authorList>
    </citation>
    <scope>NUCLEOTIDE SEQUENCE [LARGE SCALE GENOMIC DNA]</scope>
    <source>
        <strain evidence="6 7">S88</strain>
    </source>
</reference>
<name>A0ABZ2HP36_9RHOB</name>
<dbReference type="Gene3D" id="3.40.50.720">
    <property type="entry name" value="NAD(P)-binding Rossmann-like Domain"/>
    <property type="match status" value="1"/>
</dbReference>
<dbReference type="PANTHER" id="PTHR43350">
    <property type="entry name" value="NAD-DEPENDENT ALCOHOL DEHYDROGENASE"/>
    <property type="match status" value="1"/>
</dbReference>
<dbReference type="EMBL" id="CP146069">
    <property type="protein sequence ID" value="WWR47909.1"/>
    <property type="molecule type" value="Genomic_DNA"/>
</dbReference>
<comment type="cofactor">
    <cofactor evidence="1">
        <name>Zn(2+)</name>
        <dbReference type="ChEBI" id="CHEBI:29105"/>
    </cofactor>
</comment>
<keyword evidence="5" id="KW-0560">Oxidoreductase</keyword>
<comment type="similarity">
    <text evidence="2">Belongs to the zinc-containing alcohol dehydrogenase family.</text>
</comment>
<organism evidence="6 7">
    <name type="scientific">Roseovarius phycicola</name>
    <dbReference type="NCBI Taxonomy" id="3080976"/>
    <lineage>
        <taxon>Bacteria</taxon>
        <taxon>Pseudomonadati</taxon>
        <taxon>Pseudomonadota</taxon>
        <taxon>Alphaproteobacteria</taxon>
        <taxon>Rhodobacterales</taxon>
        <taxon>Roseobacteraceae</taxon>
        <taxon>Roseovarius</taxon>
    </lineage>
</organism>
<dbReference type="InterPro" id="IPR011032">
    <property type="entry name" value="GroES-like_sf"/>
</dbReference>
<evidence type="ECO:0000313" key="6">
    <source>
        <dbReference type="EMBL" id="WWR47909.1"/>
    </source>
</evidence>
<evidence type="ECO:0000256" key="3">
    <source>
        <dbReference type="ARBA" id="ARBA00022723"/>
    </source>
</evidence>
<evidence type="ECO:0000256" key="4">
    <source>
        <dbReference type="ARBA" id="ARBA00022833"/>
    </source>
</evidence>
<dbReference type="SUPFAM" id="SSF51735">
    <property type="entry name" value="NAD(P)-binding Rossmann-fold domains"/>
    <property type="match status" value="1"/>
</dbReference>
<gene>
    <name evidence="6" type="ORF">RZ517_06995</name>
</gene>
<dbReference type="Gene3D" id="3.90.180.10">
    <property type="entry name" value="Medium-chain alcohol dehydrogenases, catalytic domain"/>
    <property type="match status" value="1"/>
</dbReference>
<keyword evidence="3" id="KW-0479">Metal-binding</keyword>
<proteinExistence type="inferred from homology"/>
<dbReference type="Proteomes" id="UP001364156">
    <property type="component" value="Chromosome"/>
</dbReference>
<evidence type="ECO:0000256" key="5">
    <source>
        <dbReference type="ARBA" id="ARBA00023002"/>
    </source>
</evidence>
<dbReference type="PANTHER" id="PTHR43350:SF19">
    <property type="entry name" value="D-GULOSIDE 3-DEHYDROGENASE"/>
    <property type="match status" value="1"/>
</dbReference>
<keyword evidence="4" id="KW-0862">Zinc</keyword>
<dbReference type="InterPro" id="IPR036291">
    <property type="entry name" value="NAD(P)-bd_dom_sf"/>
</dbReference>
<sequence>MSARALWCVGSAQADIRPAALGEGVLVDTLYSGISRGTERKVFEGNVPETEFSRMRGPAQEGEFPHPVKYGYSVVGRVLEGELRDQNVFALHPHQTEFRLPDTMLHPLPEALPPERAVLAANMETALNILWDANAGPGDKILVIGTGVVGALAGYLAARIPGTEVTLADINPDRSTVASCLGCEFTMPDTAPQLCDIVIHLSGSAAGLQTAIDCAGNEAQVIEASWYGAGTIAAPLGGAFHSRRVSLISSQVGQVSPKRRPRWSHKRRIGKALELLCDPALNVLISGETMFEELPQVYGSVLSDPDTLCHRVRYTSK</sequence>
<dbReference type="RefSeq" id="WP_338550739.1">
    <property type="nucleotide sequence ID" value="NZ_CP146069.1"/>
</dbReference>
<dbReference type="SUPFAM" id="SSF50129">
    <property type="entry name" value="GroES-like"/>
    <property type="match status" value="1"/>
</dbReference>
<evidence type="ECO:0000313" key="7">
    <source>
        <dbReference type="Proteomes" id="UP001364156"/>
    </source>
</evidence>
<evidence type="ECO:0000256" key="1">
    <source>
        <dbReference type="ARBA" id="ARBA00001947"/>
    </source>
</evidence>
<protein>
    <submittedName>
        <fullName evidence="6">Zinc-binding alcohol dehydrogenase</fullName>
    </submittedName>
</protein>
<dbReference type="CDD" id="cd08255">
    <property type="entry name" value="2-desacetyl-2-hydroxyethyl_bacteriochlorophyllide_like"/>
    <property type="match status" value="1"/>
</dbReference>
<evidence type="ECO:0000256" key="2">
    <source>
        <dbReference type="ARBA" id="ARBA00008072"/>
    </source>
</evidence>